<evidence type="ECO:0000313" key="9">
    <source>
        <dbReference type="EMBL" id="VDK89583.1"/>
    </source>
</evidence>
<feature type="non-terminal residue" evidence="9">
    <location>
        <position position="1"/>
    </location>
</feature>
<dbReference type="AlphaFoldDB" id="A0A3P6U3W9"/>
<feature type="domain" description="G-protein coupled receptors family 1 profile" evidence="8">
    <location>
        <begin position="1"/>
        <end position="239"/>
    </location>
</feature>
<feature type="transmembrane region" description="Helical" evidence="7">
    <location>
        <begin position="84"/>
        <end position="109"/>
    </location>
</feature>
<keyword evidence="5 7" id="KW-0472">Membrane</keyword>
<evidence type="ECO:0000256" key="3">
    <source>
        <dbReference type="ARBA" id="ARBA00022692"/>
    </source>
</evidence>
<evidence type="ECO:0000256" key="5">
    <source>
        <dbReference type="ARBA" id="ARBA00023136"/>
    </source>
</evidence>
<dbReference type="InterPro" id="IPR000276">
    <property type="entry name" value="GPCR_Rhodpsn"/>
</dbReference>
<dbReference type="InterPro" id="IPR017452">
    <property type="entry name" value="GPCR_Rhodpsn_7TM"/>
</dbReference>
<dbReference type="GO" id="GO:0032870">
    <property type="term" value="P:cellular response to hormone stimulus"/>
    <property type="evidence" value="ECO:0007669"/>
    <property type="project" value="TreeGrafter"/>
</dbReference>
<name>A0A3P6U3W9_DIBLA</name>
<feature type="transmembrane region" description="Helical" evidence="7">
    <location>
        <begin position="41"/>
        <end position="64"/>
    </location>
</feature>
<dbReference type="OrthoDB" id="5987909at2759"/>
<evidence type="ECO:0000256" key="4">
    <source>
        <dbReference type="ARBA" id="ARBA00022989"/>
    </source>
</evidence>
<proteinExistence type="predicted"/>
<keyword evidence="10" id="KW-1185">Reference proteome</keyword>
<keyword evidence="4 7" id="KW-1133">Transmembrane helix</keyword>
<evidence type="ECO:0000256" key="6">
    <source>
        <dbReference type="ARBA" id="ARBA00023170"/>
    </source>
</evidence>
<feature type="transmembrane region" description="Helical" evidence="7">
    <location>
        <begin position="185"/>
        <end position="204"/>
    </location>
</feature>
<sequence length="284" mass="32376">TTATYASSFALVVLSFDRAEAVINPLRSAKQKCFGVFRSQYLAICGWIAAFLCGIPCLLLAYIIENKDGSNCYLNFKYVSPRVYLTSVAVTVFILPAFFIALCHVLMVARIWQAAARNRELSNREKPKFHFSHTPEAVYPKNSRRQTMVQVEDAVEDQSKRKEIKFTKNTGCIPRARVKTVKMTLVIVSVYIICWCPYMIWNLLVTFGAVDTSLPNFSKISPLIQHLVTLNSSANPLIFWIFSAHTIVSERRRNRRSVEVEIASSLHENRIQLFTVLQNVKIKM</sequence>
<dbReference type="PANTHER" id="PTHR24241">
    <property type="entry name" value="NEUROPEPTIDE RECEPTOR-RELATED G-PROTEIN COUPLED RECEPTOR"/>
    <property type="match status" value="1"/>
</dbReference>
<evidence type="ECO:0000256" key="2">
    <source>
        <dbReference type="ARBA" id="ARBA00022475"/>
    </source>
</evidence>
<dbReference type="Proteomes" id="UP000281553">
    <property type="component" value="Unassembled WGS sequence"/>
</dbReference>
<keyword evidence="2" id="KW-1003">Cell membrane</keyword>
<comment type="subcellular location">
    <subcellularLocation>
        <location evidence="1">Cell membrane</location>
        <topology evidence="1">Multi-pass membrane protein</topology>
    </subcellularLocation>
</comment>
<dbReference type="EMBL" id="UYRU01045453">
    <property type="protein sequence ID" value="VDK89583.1"/>
    <property type="molecule type" value="Genomic_DNA"/>
</dbReference>
<gene>
    <name evidence="9" type="ORF">DILT_LOCUS4423</name>
</gene>
<dbReference type="GO" id="GO:0005886">
    <property type="term" value="C:plasma membrane"/>
    <property type="evidence" value="ECO:0007669"/>
    <property type="project" value="UniProtKB-SubCell"/>
</dbReference>
<organism evidence="9 10">
    <name type="scientific">Dibothriocephalus latus</name>
    <name type="common">Fish tapeworm</name>
    <name type="synonym">Diphyllobothrium latum</name>
    <dbReference type="NCBI Taxonomy" id="60516"/>
    <lineage>
        <taxon>Eukaryota</taxon>
        <taxon>Metazoa</taxon>
        <taxon>Spiralia</taxon>
        <taxon>Lophotrochozoa</taxon>
        <taxon>Platyhelminthes</taxon>
        <taxon>Cestoda</taxon>
        <taxon>Eucestoda</taxon>
        <taxon>Diphyllobothriidea</taxon>
        <taxon>Diphyllobothriidae</taxon>
        <taxon>Dibothriocephalus</taxon>
    </lineage>
</organism>
<protein>
    <recommendedName>
        <fullName evidence="8">G-protein coupled receptors family 1 profile domain-containing protein</fullName>
    </recommendedName>
</protein>
<feature type="transmembrane region" description="Helical" evidence="7">
    <location>
        <begin position="224"/>
        <end position="248"/>
    </location>
</feature>
<dbReference type="PROSITE" id="PS50262">
    <property type="entry name" value="G_PROTEIN_RECEP_F1_2"/>
    <property type="match status" value="1"/>
</dbReference>
<evidence type="ECO:0000313" key="10">
    <source>
        <dbReference type="Proteomes" id="UP000281553"/>
    </source>
</evidence>
<evidence type="ECO:0000259" key="8">
    <source>
        <dbReference type="PROSITE" id="PS50262"/>
    </source>
</evidence>
<dbReference type="SUPFAM" id="SSF81321">
    <property type="entry name" value="Family A G protein-coupled receptor-like"/>
    <property type="match status" value="1"/>
</dbReference>
<accession>A0A3P6U3W9</accession>
<dbReference type="PANTHER" id="PTHR24241:SF76">
    <property type="entry name" value="NEUROPEPTIDE SIFAMIDE RECEPTOR"/>
    <property type="match status" value="1"/>
</dbReference>
<dbReference type="Pfam" id="PF00001">
    <property type="entry name" value="7tm_1"/>
    <property type="match status" value="1"/>
</dbReference>
<keyword evidence="3 7" id="KW-0812">Transmembrane</keyword>
<reference evidence="9 10" key="1">
    <citation type="submission" date="2018-11" db="EMBL/GenBank/DDBJ databases">
        <authorList>
            <consortium name="Pathogen Informatics"/>
        </authorList>
    </citation>
    <scope>NUCLEOTIDE SEQUENCE [LARGE SCALE GENOMIC DNA]</scope>
</reference>
<keyword evidence="6" id="KW-0675">Receptor</keyword>
<evidence type="ECO:0000256" key="1">
    <source>
        <dbReference type="ARBA" id="ARBA00004651"/>
    </source>
</evidence>
<dbReference type="GO" id="GO:0042277">
    <property type="term" value="F:peptide binding"/>
    <property type="evidence" value="ECO:0007669"/>
    <property type="project" value="TreeGrafter"/>
</dbReference>
<dbReference type="GO" id="GO:0004930">
    <property type="term" value="F:G protein-coupled receptor activity"/>
    <property type="evidence" value="ECO:0007669"/>
    <property type="project" value="InterPro"/>
</dbReference>
<evidence type="ECO:0000256" key="7">
    <source>
        <dbReference type="SAM" id="Phobius"/>
    </source>
</evidence>
<dbReference type="PRINTS" id="PR00237">
    <property type="entry name" value="GPCRRHODOPSN"/>
</dbReference>
<dbReference type="Gene3D" id="1.20.1070.10">
    <property type="entry name" value="Rhodopsin 7-helix transmembrane proteins"/>
    <property type="match status" value="1"/>
</dbReference>